<dbReference type="CDD" id="cd18873">
    <property type="entry name" value="NUDIX_NadM_like"/>
    <property type="match status" value="1"/>
</dbReference>
<dbReference type="InterPro" id="IPR036388">
    <property type="entry name" value="WH-like_DNA-bd_sf"/>
</dbReference>
<reference evidence="4 5" key="1">
    <citation type="submission" date="2018-12" db="EMBL/GenBank/DDBJ databases">
        <authorList>
            <consortium name="Pathogen Informatics"/>
        </authorList>
    </citation>
    <scope>NUCLEOTIDE SEQUENCE [LARGE SCALE GENOMIC DNA]</scope>
    <source>
        <strain evidence="4 5">NCTC3166</strain>
    </source>
</reference>
<keyword evidence="5" id="KW-1185">Reference proteome</keyword>
<dbReference type="EMBL" id="LR134266">
    <property type="protein sequence ID" value="VED68013.1"/>
    <property type="molecule type" value="Genomic_DNA"/>
</dbReference>
<dbReference type="KEGG" id="svf:NCTC3166_01851"/>
<evidence type="ECO:0000259" key="3">
    <source>
        <dbReference type="PROSITE" id="PS51462"/>
    </source>
</evidence>
<evidence type="ECO:0000256" key="2">
    <source>
        <dbReference type="ARBA" id="ARBA00022801"/>
    </source>
</evidence>
<feature type="domain" description="Nudix hydrolase" evidence="3">
    <location>
        <begin position="41"/>
        <end position="189"/>
    </location>
</feature>
<protein>
    <submittedName>
        <fullName evidence="4">MutT/NUDIX family protein</fullName>
    </submittedName>
</protein>
<dbReference type="Gene3D" id="1.10.287.1030">
    <property type="entry name" value="Nudix-associated domain"/>
    <property type="match status" value="1"/>
</dbReference>
<proteinExistence type="inferred from homology"/>
<dbReference type="InterPro" id="IPR015797">
    <property type="entry name" value="NUDIX_hydrolase-like_dom_sf"/>
</dbReference>
<evidence type="ECO:0000256" key="1">
    <source>
        <dbReference type="ARBA" id="ARBA00005582"/>
    </source>
</evidence>
<dbReference type="PROSITE" id="PS00893">
    <property type="entry name" value="NUDIX_BOX"/>
    <property type="match status" value="1"/>
</dbReference>
<sequence>MTATSIPEGMNEKEYYERVVSEEEFLRWYKEQDYPTYENPSVTADMVAYCFVEGRLKLLVIRRKTHPCQHRVALVGGFLQKHEDAIQACIREVQEEVGLELTPQKVEQLMTVSTPGRDPRGWVITIAHLVYLPAEAVDMVRAGDDAKEVLFLDVDFKQGECSLDGRVLAAEDFAFDHYEIVQESIKRIQGRLTWNPTFLHLLEEPFTVYEATELVNLIHPDKEILTNNFLVTYGSYVEEVGVKRVPKKKPRKTYRWKESESQADQ</sequence>
<dbReference type="RefSeq" id="WP_126404935.1">
    <property type="nucleotide sequence ID" value="NZ_LR134266.1"/>
</dbReference>
<accession>A0A447Z6M3</accession>
<dbReference type="PANTHER" id="PTHR43736">
    <property type="entry name" value="ADP-RIBOSE PYROPHOSPHATASE"/>
    <property type="match status" value="1"/>
</dbReference>
<dbReference type="Pfam" id="PF00293">
    <property type="entry name" value="NUDIX"/>
    <property type="match status" value="1"/>
</dbReference>
<name>A0A447Z6M3_9STRE</name>
<dbReference type="Proteomes" id="UP000270025">
    <property type="component" value="Chromosome"/>
</dbReference>
<dbReference type="PROSITE" id="PS51462">
    <property type="entry name" value="NUDIX"/>
    <property type="match status" value="1"/>
</dbReference>
<dbReference type="AlphaFoldDB" id="A0A447Z6M3"/>
<dbReference type="InterPro" id="IPR020084">
    <property type="entry name" value="NUDIX_hydrolase_CS"/>
</dbReference>
<dbReference type="InterPro" id="IPR000086">
    <property type="entry name" value="NUDIX_hydrolase_dom"/>
</dbReference>
<organism evidence="4 5">
    <name type="scientific">Streptococcus viridans</name>
    <dbReference type="NCBI Taxonomy" id="78535"/>
    <lineage>
        <taxon>Bacteria</taxon>
        <taxon>Bacillati</taxon>
        <taxon>Bacillota</taxon>
        <taxon>Bacilli</taxon>
        <taxon>Lactobacillales</taxon>
        <taxon>Streptococcaceae</taxon>
        <taxon>Streptococcus</taxon>
    </lineage>
</organism>
<dbReference type="Gene3D" id="1.10.10.10">
    <property type="entry name" value="Winged helix-like DNA-binding domain superfamily/Winged helix DNA-binding domain"/>
    <property type="match status" value="1"/>
</dbReference>
<comment type="similarity">
    <text evidence="1">Belongs to the Nudix hydrolase family.</text>
</comment>
<dbReference type="SUPFAM" id="SSF55811">
    <property type="entry name" value="Nudix"/>
    <property type="match status" value="1"/>
</dbReference>
<dbReference type="GO" id="GO:0016787">
    <property type="term" value="F:hydrolase activity"/>
    <property type="evidence" value="ECO:0007669"/>
    <property type="project" value="UniProtKB-KW"/>
</dbReference>
<dbReference type="Gene3D" id="3.90.79.10">
    <property type="entry name" value="Nucleoside Triphosphate Pyrophosphohydrolase"/>
    <property type="match status" value="1"/>
</dbReference>
<dbReference type="PANTHER" id="PTHR43736:SF1">
    <property type="entry name" value="DIHYDRONEOPTERIN TRIPHOSPHATE DIPHOSPHATASE"/>
    <property type="match status" value="1"/>
</dbReference>
<gene>
    <name evidence="4" type="ORF">NCTC3166_01851</name>
</gene>
<evidence type="ECO:0000313" key="5">
    <source>
        <dbReference type="Proteomes" id="UP000270025"/>
    </source>
</evidence>
<keyword evidence="2" id="KW-0378">Hydrolase</keyword>
<evidence type="ECO:0000313" key="4">
    <source>
        <dbReference type="EMBL" id="VED68013.1"/>
    </source>
</evidence>